<keyword evidence="4 13" id="KW-0479">Metal-binding</keyword>
<dbReference type="Pfam" id="PF03838">
    <property type="entry name" value="RecU"/>
    <property type="match status" value="1"/>
</dbReference>
<evidence type="ECO:0000256" key="12">
    <source>
        <dbReference type="ARBA" id="ARBA00029523"/>
    </source>
</evidence>
<dbReference type="FunCoup" id="A0A5R8QF07">
    <property type="interactions" value="16"/>
</dbReference>
<feature type="site" description="Transition state stabilizer" evidence="13">
    <location>
        <position position="96"/>
    </location>
</feature>
<dbReference type="OrthoDB" id="9783592at2"/>
<dbReference type="InParanoid" id="A0A5R8QF07"/>
<evidence type="ECO:0000256" key="9">
    <source>
        <dbReference type="ARBA" id="ARBA00023172"/>
    </source>
</evidence>
<feature type="binding site" evidence="13">
    <location>
        <position position="81"/>
    </location>
    <ligand>
        <name>Mg(2+)</name>
        <dbReference type="ChEBI" id="CHEBI:18420"/>
    </ligand>
</feature>
<keyword evidence="8 13" id="KW-0460">Magnesium</keyword>
<dbReference type="GO" id="GO:0006310">
    <property type="term" value="P:DNA recombination"/>
    <property type="evidence" value="ECO:0007669"/>
    <property type="project" value="UniProtKB-UniRule"/>
</dbReference>
<reference evidence="14 15" key="1">
    <citation type="submission" date="2019-05" db="EMBL/GenBank/DDBJ databases">
        <title>Culicoidintestinum kansasii gen. nov., sp. nov. from the gastrointestinal tract of the biting midge, Culicoides sonorensis.</title>
        <authorList>
            <person name="Neupane S."/>
            <person name="Ghosh A."/>
            <person name="Gunther S."/>
            <person name="Martin K."/>
            <person name="Zurek L."/>
        </authorList>
    </citation>
    <scope>NUCLEOTIDE SEQUENCE [LARGE SCALE GENOMIC DNA]</scope>
    <source>
        <strain evidence="14 15">CS-1</strain>
    </source>
</reference>
<dbReference type="PIRSF" id="PIRSF037785">
    <property type="entry name" value="RecU"/>
    <property type="match status" value="1"/>
</dbReference>
<evidence type="ECO:0000256" key="3">
    <source>
        <dbReference type="ARBA" id="ARBA00022722"/>
    </source>
</evidence>
<evidence type="ECO:0000256" key="8">
    <source>
        <dbReference type="ARBA" id="ARBA00022842"/>
    </source>
</evidence>
<dbReference type="InterPro" id="IPR011335">
    <property type="entry name" value="Restrct_endonuc-II-like"/>
</dbReference>
<gene>
    <name evidence="13 14" type="primary">recU</name>
    <name evidence="14" type="ORF">FEZ08_02965</name>
</gene>
<comment type="similarity">
    <text evidence="11 13">Belongs to the RecU family.</text>
</comment>
<dbReference type="GO" id="GO:0008821">
    <property type="term" value="F:crossover junction DNA endonuclease activity"/>
    <property type="evidence" value="ECO:0007669"/>
    <property type="project" value="UniProtKB-EC"/>
</dbReference>
<evidence type="ECO:0000256" key="4">
    <source>
        <dbReference type="ARBA" id="ARBA00022723"/>
    </source>
</evidence>
<dbReference type="Gene3D" id="3.40.1350.10">
    <property type="match status" value="1"/>
</dbReference>
<dbReference type="EMBL" id="VBWP01000002">
    <property type="protein sequence ID" value="TLG76595.1"/>
    <property type="molecule type" value="Genomic_DNA"/>
</dbReference>
<dbReference type="AlphaFoldDB" id="A0A5R8QF07"/>
<evidence type="ECO:0000313" key="14">
    <source>
        <dbReference type="EMBL" id="TLG76595.1"/>
    </source>
</evidence>
<dbReference type="EC" id="3.1.21.10" evidence="13"/>
<feature type="binding site" evidence="13">
    <location>
        <position position="79"/>
    </location>
    <ligand>
        <name>Mg(2+)</name>
        <dbReference type="ChEBI" id="CHEBI:18420"/>
    </ligand>
</feature>
<dbReference type="GO" id="GO:0006281">
    <property type="term" value="P:DNA repair"/>
    <property type="evidence" value="ECO:0007669"/>
    <property type="project" value="UniProtKB-UniRule"/>
</dbReference>
<keyword evidence="10 13" id="KW-0234">DNA repair</keyword>
<comment type="cofactor">
    <cofactor evidence="13">
        <name>Mg(2+)</name>
        <dbReference type="ChEBI" id="CHEBI:18420"/>
    </cofactor>
    <text evidence="13">Binds 1 Mg(2+) ion per subunit.</text>
</comment>
<protein>
    <recommendedName>
        <fullName evidence="12 13">Holliday junction resolvase RecU</fullName>
        <ecNumber evidence="13">3.1.21.10</ecNumber>
    </recommendedName>
    <alternativeName>
        <fullName evidence="13">Recombination protein U homolog</fullName>
    </alternativeName>
</protein>
<dbReference type="HAMAP" id="MF_00130">
    <property type="entry name" value="RecU"/>
    <property type="match status" value="1"/>
</dbReference>
<keyword evidence="2 13" id="KW-0963">Cytoplasm</keyword>
<evidence type="ECO:0000256" key="10">
    <source>
        <dbReference type="ARBA" id="ARBA00023204"/>
    </source>
</evidence>
<comment type="catalytic activity">
    <reaction evidence="13">
        <text>Endonucleolytic cleavage at a junction such as a reciprocal single-stranded crossover between two homologous DNA duplexes (Holliday junction).</text>
        <dbReference type="EC" id="3.1.21.10"/>
    </reaction>
</comment>
<dbReference type="GO" id="GO:0005737">
    <property type="term" value="C:cytoplasm"/>
    <property type="evidence" value="ECO:0007669"/>
    <property type="project" value="UniProtKB-SubCell"/>
</dbReference>
<sequence>MALIGYPTKAKKTTQKKTVMYNNRGMRLEEELNTANEYYRASNIAVIHKKPTPIQIVKVDYPKRSAAKITEAYFRTPSTTDYNGIYKGRYIDFEAKQTNNKTALPLQNFYEHQIEHMQAVLLAGGICFIIIHFTQHNETFLIDAQHVIEIWQQSKSDGRKSISYQFSQMHGHKIDTTTFPTLNYIDIIDKFYLGGE</sequence>
<organism evidence="14 15">
    <name type="scientific">Culicoidibacter larvae</name>
    <dbReference type="NCBI Taxonomy" id="2579976"/>
    <lineage>
        <taxon>Bacteria</taxon>
        <taxon>Bacillati</taxon>
        <taxon>Bacillota</taxon>
        <taxon>Culicoidibacteria</taxon>
        <taxon>Culicoidibacterales</taxon>
        <taxon>Culicoidibacteraceae</taxon>
        <taxon>Culicoidibacter</taxon>
    </lineage>
</organism>
<accession>A0A5R8QF07</accession>
<dbReference type="InterPro" id="IPR011856">
    <property type="entry name" value="tRNA_endonuc-like_dom_sf"/>
</dbReference>
<dbReference type="RefSeq" id="WP_138190232.1">
    <property type="nucleotide sequence ID" value="NZ_VBWP01000002.1"/>
</dbReference>
<keyword evidence="3 13" id="KW-0540">Nuclease</keyword>
<evidence type="ECO:0000256" key="5">
    <source>
        <dbReference type="ARBA" id="ARBA00022759"/>
    </source>
</evidence>
<keyword evidence="15" id="KW-1185">Reference proteome</keyword>
<keyword evidence="9 13" id="KW-0233">DNA recombination</keyword>
<dbReference type="GO" id="GO:0000287">
    <property type="term" value="F:magnesium ion binding"/>
    <property type="evidence" value="ECO:0007669"/>
    <property type="project" value="UniProtKB-UniRule"/>
</dbReference>
<comment type="caution">
    <text evidence="14">The sequence shown here is derived from an EMBL/GenBank/DDBJ whole genome shotgun (WGS) entry which is preliminary data.</text>
</comment>
<feature type="binding site" evidence="13">
    <location>
        <position position="113"/>
    </location>
    <ligand>
        <name>Mg(2+)</name>
        <dbReference type="ChEBI" id="CHEBI:18420"/>
    </ligand>
</feature>
<feature type="binding site" evidence="13">
    <location>
        <position position="94"/>
    </location>
    <ligand>
        <name>Mg(2+)</name>
        <dbReference type="ChEBI" id="CHEBI:18420"/>
    </ligand>
</feature>
<proteinExistence type="inferred from homology"/>
<comment type="subcellular location">
    <subcellularLocation>
        <location evidence="1 13">Cytoplasm</location>
    </subcellularLocation>
</comment>
<comment type="function">
    <text evidence="13">Endonuclease that resolves Holliday junction intermediates in genetic recombination. Cleaves mobile four-strand junctions by introducing symmetrical nicks in paired strands. Promotes annealing of linear ssDNA with homologous dsDNA. Required for DNA repair, homologous recombination and chromosome segregation.</text>
</comment>
<dbReference type="NCBIfam" id="TIGR00648">
    <property type="entry name" value="recU"/>
    <property type="match status" value="1"/>
</dbReference>
<dbReference type="InterPro" id="IPR004612">
    <property type="entry name" value="Resolv_RecU"/>
</dbReference>
<evidence type="ECO:0000256" key="11">
    <source>
        <dbReference type="ARBA" id="ARBA00023447"/>
    </source>
</evidence>
<dbReference type="Proteomes" id="UP000306912">
    <property type="component" value="Unassembled WGS sequence"/>
</dbReference>
<keyword evidence="5 13" id="KW-0255">Endonuclease</keyword>
<keyword evidence="7 13" id="KW-0378">Hydrolase</keyword>
<dbReference type="CDD" id="cd22354">
    <property type="entry name" value="RecU-like"/>
    <property type="match status" value="1"/>
</dbReference>
<dbReference type="GO" id="GO:0007059">
    <property type="term" value="P:chromosome segregation"/>
    <property type="evidence" value="ECO:0007669"/>
    <property type="project" value="UniProtKB-UniRule"/>
</dbReference>
<evidence type="ECO:0000256" key="7">
    <source>
        <dbReference type="ARBA" id="ARBA00022801"/>
    </source>
</evidence>
<name>A0A5R8QF07_9FIRM</name>
<evidence type="ECO:0000313" key="15">
    <source>
        <dbReference type="Proteomes" id="UP000306912"/>
    </source>
</evidence>
<dbReference type="SUPFAM" id="SSF52980">
    <property type="entry name" value="Restriction endonuclease-like"/>
    <property type="match status" value="1"/>
</dbReference>
<dbReference type="NCBIfam" id="NF002584">
    <property type="entry name" value="PRK02234.1-5"/>
    <property type="match status" value="1"/>
</dbReference>
<dbReference type="GO" id="GO:0003676">
    <property type="term" value="F:nucleic acid binding"/>
    <property type="evidence" value="ECO:0007669"/>
    <property type="project" value="InterPro"/>
</dbReference>
<evidence type="ECO:0000256" key="13">
    <source>
        <dbReference type="HAMAP-Rule" id="MF_00130"/>
    </source>
</evidence>
<keyword evidence="6 13" id="KW-0227">DNA damage</keyword>
<evidence type="ECO:0000256" key="2">
    <source>
        <dbReference type="ARBA" id="ARBA00022490"/>
    </source>
</evidence>
<evidence type="ECO:0000256" key="1">
    <source>
        <dbReference type="ARBA" id="ARBA00004496"/>
    </source>
</evidence>
<evidence type="ECO:0000256" key="6">
    <source>
        <dbReference type="ARBA" id="ARBA00022763"/>
    </source>
</evidence>